<protein>
    <submittedName>
        <fullName evidence="1">Uncharacterized protein</fullName>
    </submittedName>
</protein>
<dbReference type="Proteomes" id="UP000004358">
    <property type="component" value="Unassembled WGS sequence"/>
</dbReference>
<comment type="caution">
    <text evidence="1">The sequence shown here is derived from an EMBL/GenBank/DDBJ whole genome shotgun (WGS) entry which is preliminary data.</text>
</comment>
<organism evidence="1 2">
    <name type="scientific">Blastopirellula marina DSM 3645</name>
    <dbReference type="NCBI Taxonomy" id="314230"/>
    <lineage>
        <taxon>Bacteria</taxon>
        <taxon>Pseudomonadati</taxon>
        <taxon>Planctomycetota</taxon>
        <taxon>Planctomycetia</taxon>
        <taxon>Pirellulales</taxon>
        <taxon>Pirellulaceae</taxon>
        <taxon>Blastopirellula</taxon>
    </lineage>
</organism>
<dbReference type="OrthoDB" id="9793753at2"/>
<dbReference type="HOGENOM" id="CLU_1623944_0_0_0"/>
<evidence type="ECO:0000313" key="1">
    <source>
        <dbReference type="EMBL" id="EAQ78294.1"/>
    </source>
</evidence>
<dbReference type="RefSeq" id="WP_002651536.1">
    <property type="nucleotide sequence ID" value="NZ_CH672376.1"/>
</dbReference>
<accession>A3ZYT3</accession>
<dbReference type="AlphaFoldDB" id="A3ZYT3"/>
<dbReference type="STRING" id="314230.DSM3645_18196"/>
<dbReference type="EMBL" id="AANZ01000022">
    <property type="protein sequence ID" value="EAQ78294.1"/>
    <property type="molecule type" value="Genomic_DNA"/>
</dbReference>
<evidence type="ECO:0000313" key="2">
    <source>
        <dbReference type="Proteomes" id="UP000004358"/>
    </source>
</evidence>
<name>A3ZYT3_9BACT</name>
<reference evidence="1 2" key="1">
    <citation type="submission" date="2006-02" db="EMBL/GenBank/DDBJ databases">
        <authorList>
            <person name="Amann R."/>
            <person name="Ferriera S."/>
            <person name="Johnson J."/>
            <person name="Kravitz S."/>
            <person name="Halpern A."/>
            <person name="Remington K."/>
            <person name="Beeson K."/>
            <person name="Tran B."/>
            <person name="Rogers Y.-H."/>
            <person name="Friedman R."/>
            <person name="Venter J.C."/>
        </authorList>
    </citation>
    <scope>NUCLEOTIDE SEQUENCE [LARGE SCALE GENOMIC DNA]</scope>
    <source>
        <strain evidence="1 2">DSM 3645</strain>
    </source>
</reference>
<proteinExistence type="predicted"/>
<gene>
    <name evidence="1" type="ORF">DSM3645_18196</name>
</gene>
<sequence length="163" mass="18575">MSDPKPPKIEFDFDSLPVDPRDRHEALVDLFGQHVTWLRNWSVTATAQLVESEESRKNLGTIRREKYDTLASLTPEQKAAAREATAATVDRFIQLFLTMASGTGIDQRIDDPHAIRFKIDLEVCEIHNSEVVEQETINRRGKKFFADYWGAGSTDLRRNSAQL</sequence>